<comment type="caution">
    <text evidence="1">The sequence shown here is derived from an EMBL/GenBank/DDBJ whole genome shotgun (WGS) entry which is preliminary data.</text>
</comment>
<name>A0ABD7Q1D5_HAFAL</name>
<reference evidence="1 2" key="1">
    <citation type="submission" date="2019-02" db="EMBL/GenBank/DDBJ databases">
        <title>Comparative genomic analysis of the Hafnia genus genomes.</title>
        <authorList>
            <person name="Zhiqiu Y."/>
            <person name="Chao Y."/>
            <person name="Yuhui D."/>
            <person name="Di H."/>
            <person name="Bin L."/>
        </authorList>
    </citation>
    <scope>NUCLEOTIDE SEQUENCE [LARGE SCALE GENOMIC DNA]</scope>
    <source>
        <strain evidence="1 2">PCM_1210</strain>
    </source>
</reference>
<gene>
    <name evidence="1" type="ORF">EYY96_19285</name>
</gene>
<dbReference type="Pfam" id="PF06892">
    <property type="entry name" value="Phage_CP76"/>
    <property type="match status" value="1"/>
</dbReference>
<accession>A0ABD7Q1D5</accession>
<proteinExistence type="predicted"/>
<dbReference type="Proteomes" id="UP000291600">
    <property type="component" value="Unassembled WGS sequence"/>
</dbReference>
<dbReference type="EMBL" id="SITJ01000077">
    <property type="protein sequence ID" value="TBL65716.1"/>
    <property type="molecule type" value="Genomic_DNA"/>
</dbReference>
<dbReference type="RefSeq" id="WP_130971549.1">
    <property type="nucleotide sequence ID" value="NZ_SITJ01000077.1"/>
</dbReference>
<protein>
    <submittedName>
        <fullName evidence="1">Phage regulatory CII family protein</fullName>
    </submittedName>
</protein>
<organism evidence="1 2">
    <name type="scientific">Hafnia alvei</name>
    <dbReference type="NCBI Taxonomy" id="569"/>
    <lineage>
        <taxon>Bacteria</taxon>
        <taxon>Pseudomonadati</taxon>
        <taxon>Pseudomonadota</taxon>
        <taxon>Gammaproteobacteria</taxon>
        <taxon>Enterobacterales</taxon>
        <taxon>Hafniaceae</taxon>
        <taxon>Hafnia</taxon>
    </lineage>
</organism>
<evidence type="ECO:0000313" key="1">
    <source>
        <dbReference type="EMBL" id="TBL65716.1"/>
    </source>
</evidence>
<evidence type="ECO:0000313" key="2">
    <source>
        <dbReference type="Proteomes" id="UP000291600"/>
    </source>
</evidence>
<dbReference type="InterPro" id="IPR009679">
    <property type="entry name" value="Phage_186_CII-like"/>
</dbReference>
<sequence>MFDFKDSKHAQFDEACRSFALRHKGELSAIADCVGMNPQMLRNKLNPEQPHQLTCVDVMRLTDETEDPTILDGWLEQMQCHPSVPLNEIAGENIPVYVLNATAEVGKLAADTVAGGHMNMTRLADFKRTVNSAVRCLTLAGITMQARVQSNPTLSSAVDALTGIGATFGMN</sequence>
<dbReference type="AlphaFoldDB" id="A0ABD7Q1D5"/>